<accession>A0A7Z0VL90</accession>
<keyword evidence="3" id="KW-1185">Reference proteome</keyword>
<evidence type="ECO:0000259" key="1">
    <source>
        <dbReference type="Pfam" id="PF00561"/>
    </source>
</evidence>
<dbReference type="AlphaFoldDB" id="A0A7Z0VL90"/>
<evidence type="ECO:0000313" key="3">
    <source>
        <dbReference type="Proteomes" id="UP000094769"/>
    </source>
</evidence>
<comment type="caution">
    <text evidence="2">The sequence shown here is derived from an EMBL/GenBank/DDBJ whole genome shotgun (WGS) entry which is preliminary data.</text>
</comment>
<feature type="domain" description="AB hydrolase-1" evidence="1">
    <location>
        <begin position="50"/>
        <end position="148"/>
    </location>
</feature>
<organism evidence="2 3">
    <name type="scientific">Candidatus Thiodiazotropha endolucinida</name>
    <dbReference type="NCBI Taxonomy" id="1655433"/>
    <lineage>
        <taxon>Bacteria</taxon>
        <taxon>Pseudomonadati</taxon>
        <taxon>Pseudomonadota</taxon>
        <taxon>Gammaproteobacteria</taxon>
        <taxon>Chromatiales</taxon>
        <taxon>Sedimenticolaceae</taxon>
        <taxon>Candidatus Thiodiazotropha</taxon>
    </lineage>
</organism>
<gene>
    <name evidence="2" type="ORF">CODIS_21600</name>
</gene>
<dbReference type="EMBL" id="MARB01000010">
    <property type="protein sequence ID" value="ODJ87742.1"/>
    <property type="molecule type" value="Genomic_DNA"/>
</dbReference>
<evidence type="ECO:0000313" key="2">
    <source>
        <dbReference type="EMBL" id="ODJ87742.1"/>
    </source>
</evidence>
<keyword evidence="2" id="KW-0378">Hydrolase</keyword>
<dbReference type="Proteomes" id="UP000094769">
    <property type="component" value="Unassembled WGS sequence"/>
</dbReference>
<dbReference type="Pfam" id="PF00561">
    <property type="entry name" value="Abhydrolase_1"/>
    <property type="match status" value="1"/>
</dbReference>
<name>A0A7Z0VL90_9GAMM</name>
<dbReference type="RefSeq" id="WP_069124752.1">
    <property type="nucleotide sequence ID" value="NZ_MARB01000010.1"/>
</dbReference>
<sequence length="316" mass="35970">MISTPVTIKNRNGLKLYGILEQPETTVKDTAILLLSPGIKMRVGPHRMYNKLSKVLVDKGFTVLRYDFYGLGDSEGALDQKILVDVYNSIQNGRYIDDTIDAMDWLGATYNIDKFVLGGLCGGAITGMLAGSADERVKGLIALGLINVFEGGEDNFSKFVTEGQLEDLKKGYISKLTDIDSWKRIITLKSDFRTIFKILFKPIRVISNSIRENLTASSKNKIEFVHDESSNTNPRFAPTFFSMLQQSKKMLLVYSGGDRLLWEFKEKFENIYKSHLSDYSHIYELHTIPDANHILSLSEWEESMHKLVEEWLQKNF</sequence>
<proteinExistence type="predicted"/>
<dbReference type="OrthoDB" id="249225at2"/>
<dbReference type="SUPFAM" id="SSF53474">
    <property type="entry name" value="alpha/beta-Hydrolases"/>
    <property type="match status" value="1"/>
</dbReference>
<protein>
    <submittedName>
        <fullName evidence="2">Alpha/beta hydrolase family protein</fullName>
    </submittedName>
</protein>
<dbReference type="InterPro" id="IPR000073">
    <property type="entry name" value="AB_hydrolase_1"/>
</dbReference>
<reference evidence="2 3" key="1">
    <citation type="submission" date="2016-06" db="EMBL/GenBank/DDBJ databases">
        <title>Genome sequence of endosymbiont of Candidatus Endolucinida thiodiazotropha.</title>
        <authorList>
            <person name="Poehlein A."/>
            <person name="Koenig S."/>
            <person name="Heiden S.E."/>
            <person name="Thuermer A."/>
            <person name="Voget S."/>
            <person name="Daniel R."/>
            <person name="Markert S."/>
            <person name="Gros O."/>
            <person name="Schweder T."/>
        </authorList>
    </citation>
    <scope>NUCLEOTIDE SEQUENCE [LARGE SCALE GENOMIC DNA]</scope>
    <source>
        <strain evidence="2 3">COS</strain>
    </source>
</reference>
<dbReference type="GO" id="GO:0016787">
    <property type="term" value="F:hydrolase activity"/>
    <property type="evidence" value="ECO:0007669"/>
    <property type="project" value="UniProtKB-KW"/>
</dbReference>
<dbReference type="InterPro" id="IPR029058">
    <property type="entry name" value="AB_hydrolase_fold"/>
</dbReference>
<dbReference type="Gene3D" id="3.40.50.1820">
    <property type="entry name" value="alpha/beta hydrolase"/>
    <property type="match status" value="1"/>
</dbReference>